<feature type="transmembrane region" description="Helical" evidence="6">
    <location>
        <begin position="202"/>
        <end position="220"/>
    </location>
</feature>
<dbReference type="InterPro" id="IPR000620">
    <property type="entry name" value="EamA_dom"/>
</dbReference>
<evidence type="ECO:0000313" key="9">
    <source>
        <dbReference type="Proteomes" id="UP000006804"/>
    </source>
</evidence>
<sequence precursor="true">MSYLFLLITLLAWSSFEVLTKPLMGVVDPFFLTFFRATVGGLFLLMLARKRVKFKDLLALTVVGSLNVIVSLTLLQLTVKHSNASTAATLVATNPLFVGIFAIAMGKEKYSFKKTVSLIIGLLGLLILSYGKMAGDSALGIVLGMLSSITFALYTVLMRDLTIKHGSLTANAYSMFFSGLLYGMILIFTGKMNFPSIDFSKWLVLLYASVVVTGLAYVTYFKAMEKLGPARASFAVYLKPAVASFFAFVFLHEPFGIAKIVGTGIIVCALFLR</sequence>
<dbReference type="InterPro" id="IPR050638">
    <property type="entry name" value="AA-Vitamin_Transporters"/>
</dbReference>
<feature type="transmembrane region" description="Helical" evidence="6">
    <location>
        <begin position="256"/>
        <end position="272"/>
    </location>
</feature>
<feature type="domain" description="EamA" evidence="7">
    <location>
        <begin position="3"/>
        <end position="129"/>
    </location>
</feature>
<dbReference type="PANTHER" id="PTHR32322:SF2">
    <property type="entry name" value="EAMA DOMAIN-CONTAINING PROTEIN"/>
    <property type="match status" value="1"/>
</dbReference>
<evidence type="ECO:0000256" key="1">
    <source>
        <dbReference type="ARBA" id="ARBA00004141"/>
    </source>
</evidence>
<dbReference type="Pfam" id="PF00892">
    <property type="entry name" value="EamA"/>
    <property type="match status" value="2"/>
</dbReference>
<gene>
    <name evidence="8" type="ORF">Theth_1015</name>
</gene>
<dbReference type="PANTHER" id="PTHR32322">
    <property type="entry name" value="INNER MEMBRANE TRANSPORTER"/>
    <property type="match status" value="1"/>
</dbReference>
<dbReference type="RefSeq" id="WP_013932316.1">
    <property type="nucleotide sequence ID" value="NC_015707.1"/>
</dbReference>
<feature type="transmembrane region" description="Helical" evidence="6">
    <location>
        <begin position="170"/>
        <end position="190"/>
    </location>
</feature>
<name>F7YYR0_9THEM</name>
<dbReference type="EMBL" id="CP002351">
    <property type="protein sequence ID" value="AEH51096.1"/>
    <property type="molecule type" value="Genomic_DNA"/>
</dbReference>
<dbReference type="Proteomes" id="UP000006804">
    <property type="component" value="Chromosome"/>
</dbReference>
<accession>F7YYR0</accession>
<dbReference type="InterPro" id="IPR037185">
    <property type="entry name" value="EmrE-like"/>
</dbReference>
<feature type="transmembrane region" description="Helical" evidence="6">
    <location>
        <begin position="232"/>
        <end position="250"/>
    </location>
</feature>
<dbReference type="STRING" id="688269.Theth_1015"/>
<comment type="subcellular location">
    <subcellularLocation>
        <location evidence="1">Membrane</location>
        <topology evidence="1">Multi-pass membrane protein</topology>
    </subcellularLocation>
</comment>
<dbReference type="OrthoDB" id="9813604at2"/>
<proteinExistence type="inferred from homology"/>
<keyword evidence="9" id="KW-1185">Reference proteome</keyword>
<evidence type="ECO:0000256" key="3">
    <source>
        <dbReference type="ARBA" id="ARBA00022692"/>
    </source>
</evidence>
<dbReference type="HOGENOM" id="CLU_033863_4_1_0"/>
<reference evidence="8 9" key="1">
    <citation type="submission" date="2010-11" db="EMBL/GenBank/DDBJ databases">
        <title>The complete genome of Thermotoga thermarum DSM 5069.</title>
        <authorList>
            <consortium name="US DOE Joint Genome Institute (JGI-PGF)"/>
            <person name="Lucas S."/>
            <person name="Copeland A."/>
            <person name="Lapidus A."/>
            <person name="Bruce D."/>
            <person name="Goodwin L."/>
            <person name="Pitluck S."/>
            <person name="Kyrpides N."/>
            <person name="Mavromatis K."/>
            <person name="Ivanova N."/>
            <person name="Zeytun A."/>
            <person name="Brettin T."/>
            <person name="Detter J.C."/>
            <person name="Tapia R."/>
            <person name="Han C."/>
            <person name="Land M."/>
            <person name="Hauser L."/>
            <person name="Markowitz V."/>
            <person name="Cheng J.-F."/>
            <person name="Hugenholtz P."/>
            <person name="Woyke T."/>
            <person name="Wu D."/>
            <person name="Spring S."/>
            <person name="Schroeder M."/>
            <person name="Brambilla E."/>
            <person name="Klenk H.-P."/>
            <person name="Eisen J.A."/>
        </authorList>
    </citation>
    <scope>NUCLEOTIDE SEQUENCE [LARGE SCALE GENOMIC DNA]</scope>
    <source>
        <strain evidence="8 9">DSM 5069</strain>
    </source>
</reference>
<dbReference type="GO" id="GO:0016020">
    <property type="term" value="C:membrane"/>
    <property type="evidence" value="ECO:0007669"/>
    <property type="project" value="UniProtKB-SubCell"/>
</dbReference>
<feature type="domain" description="EamA" evidence="7">
    <location>
        <begin position="139"/>
        <end position="272"/>
    </location>
</feature>
<evidence type="ECO:0000256" key="4">
    <source>
        <dbReference type="ARBA" id="ARBA00022989"/>
    </source>
</evidence>
<dbReference type="SUPFAM" id="SSF103481">
    <property type="entry name" value="Multidrug resistance efflux transporter EmrE"/>
    <property type="match status" value="2"/>
</dbReference>
<evidence type="ECO:0000313" key="8">
    <source>
        <dbReference type="EMBL" id="AEH51096.1"/>
    </source>
</evidence>
<keyword evidence="4 6" id="KW-1133">Transmembrane helix</keyword>
<evidence type="ECO:0000259" key="7">
    <source>
        <dbReference type="Pfam" id="PF00892"/>
    </source>
</evidence>
<dbReference type="AlphaFoldDB" id="F7YYR0"/>
<feature type="transmembrane region" description="Helical" evidence="6">
    <location>
        <begin position="115"/>
        <end position="131"/>
    </location>
</feature>
<evidence type="ECO:0000256" key="6">
    <source>
        <dbReference type="SAM" id="Phobius"/>
    </source>
</evidence>
<dbReference type="PATRIC" id="fig|688269.3.peg.1042"/>
<keyword evidence="3 6" id="KW-0812">Transmembrane</keyword>
<dbReference type="KEGG" id="tta:Theth_1015"/>
<keyword evidence="5 6" id="KW-0472">Membrane</keyword>
<evidence type="ECO:0000256" key="2">
    <source>
        <dbReference type="ARBA" id="ARBA00007362"/>
    </source>
</evidence>
<protein>
    <recommendedName>
        <fullName evidence="7">EamA domain-containing protein</fullName>
    </recommendedName>
</protein>
<feature type="transmembrane region" description="Helical" evidence="6">
    <location>
        <begin position="30"/>
        <end position="48"/>
    </location>
</feature>
<feature type="transmembrane region" description="Helical" evidence="6">
    <location>
        <begin position="57"/>
        <end position="78"/>
    </location>
</feature>
<feature type="transmembrane region" description="Helical" evidence="6">
    <location>
        <begin position="84"/>
        <end position="103"/>
    </location>
</feature>
<comment type="similarity">
    <text evidence="2">Belongs to the EamA transporter family.</text>
</comment>
<organism evidence="8 9">
    <name type="scientific">Pseudothermotoga thermarum DSM 5069</name>
    <dbReference type="NCBI Taxonomy" id="688269"/>
    <lineage>
        <taxon>Bacteria</taxon>
        <taxon>Thermotogati</taxon>
        <taxon>Thermotogota</taxon>
        <taxon>Thermotogae</taxon>
        <taxon>Thermotogales</taxon>
        <taxon>Thermotogaceae</taxon>
        <taxon>Pseudothermotoga</taxon>
    </lineage>
</organism>
<evidence type="ECO:0000256" key="5">
    <source>
        <dbReference type="ARBA" id="ARBA00023136"/>
    </source>
</evidence>
<feature type="transmembrane region" description="Helical" evidence="6">
    <location>
        <begin position="137"/>
        <end position="158"/>
    </location>
</feature>
<dbReference type="eggNOG" id="COG0697">
    <property type="taxonomic scope" value="Bacteria"/>
</dbReference>